<name>A0AAD0SG71_9GAMM</name>
<evidence type="ECO:0000313" key="2">
    <source>
        <dbReference type="Proteomes" id="UP000263881"/>
    </source>
</evidence>
<dbReference type="EMBL" id="CP023009">
    <property type="protein sequence ID" value="AXW87270.1"/>
    <property type="molecule type" value="Genomic_DNA"/>
</dbReference>
<reference evidence="1 2" key="1">
    <citation type="submission" date="2017-08" db="EMBL/GenBank/DDBJ databases">
        <title>Comparative genomics of bacteria isolated from necrotic lesions of AOD affected trees.</title>
        <authorList>
            <person name="Doonan J."/>
            <person name="Denman S."/>
            <person name="McDonald J.E."/>
        </authorList>
    </citation>
    <scope>NUCLEOTIDE SEQUENCE [LARGE SCALE GENOMIC DNA]</scope>
    <source>
        <strain evidence="1 2">477</strain>
    </source>
</reference>
<dbReference type="Proteomes" id="UP000263881">
    <property type="component" value="Chromosome"/>
</dbReference>
<evidence type="ECO:0000313" key="1">
    <source>
        <dbReference type="EMBL" id="AXW87270.1"/>
    </source>
</evidence>
<dbReference type="AlphaFoldDB" id="A0AAD0SG71"/>
<organism evidence="1 2">
    <name type="scientific">Lonsdalea britannica</name>
    <dbReference type="NCBI Taxonomy" id="1082704"/>
    <lineage>
        <taxon>Bacteria</taxon>
        <taxon>Pseudomonadati</taxon>
        <taxon>Pseudomonadota</taxon>
        <taxon>Gammaproteobacteria</taxon>
        <taxon>Enterobacterales</taxon>
        <taxon>Pectobacteriaceae</taxon>
        <taxon>Lonsdalea</taxon>
    </lineage>
</organism>
<dbReference type="KEGG" id="lbq:CKQ53_09930"/>
<accession>A0AAD0SG71</accession>
<proteinExistence type="predicted"/>
<sequence length="91" mass="10599">MKNRYYECFNLPRGPHPDLTDCVLDNSSEPELMVTILKALPEINVLTLMKLFEKENLRIESAVLLYEMVIKTHDALLDLIWSTTENVNVEY</sequence>
<protein>
    <submittedName>
        <fullName evidence="1">Uncharacterized protein</fullName>
    </submittedName>
</protein>
<dbReference type="RefSeq" id="WP_094117626.1">
    <property type="nucleotide sequence ID" value="NZ_CP023009.1"/>
</dbReference>
<keyword evidence="2" id="KW-1185">Reference proteome</keyword>
<gene>
    <name evidence="1" type="ORF">CKQ53_09930</name>
</gene>